<keyword evidence="4" id="KW-1003">Cell membrane</keyword>
<evidence type="ECO:0000256" key="6">
    <source>
        <dbReference type="ARBA" id="ARBA00022692"/>
    </source>
</evidence>
<evidence type="ECO:0000256" key="8">
    <source>
        <dbReference type="ARBA" id="ARBA00023136"/>
    </source>
</evidence>
<feature type="transmembrane region" description="Helical" evidence="10">
    <location>
        <begin position="336"/>
        <end position="357"/>
    </location>
</feature>
<dbReference type="PROSITE" id="PS00874">
    <property type="entry name" value="T2SP_F"/>
    <property type="match status" value="1"/>
</dbReference>
<evidence type="ECO:0000313" key="13">
    <source>
        <dbReference type="Proteomes" id="UP000035268"/>
    </source>
</evidence>
<dbReference type="PANTHER" id="PTHR30012:SF7">
    <property type="entry name" value="PROTEIN TRANSPORT PROTEIN HOFC HOMOLOG"/>
    <property type="match status" value="1"/>
</dbReference>
<evidence type="ECO:0000256" key="1">
    <source>
        <dbReference type="ARBA" id="ARBA00004429"/>
    </source>
</evidence>
<keyword evidence="13" id="KW-1185">Reference proteome</keyword>
<name>A0A0G3EHB1_9BACT</name>
<dbReference type="PANTHER" id="PTHR30012">
    <property type="entry name" value="GENERAL SECRETION PATHWAY PROTEIN"/>
    <property type="match status" value="1"/>
</dbReference>
<keyword evidence="5" id="KW-0997">Cell inner membrane</keyword>
<reference evidence="13" key="1">
    <citation type="submission" date="2015-02" db="EMBL/GenBank/DDBJ databases">
        <title>Description and complete genome sequence of the first cultured representative of the subdivision 5 of the Verrucomicrobia phylum.</title>
        <authorList>
            <person name="Spring S."/>
            <person name="Bunk B."/>
            <person name="Sproer C."/>
            <person name="Klenk H.-P."/>
        </authorList>
    </citation>
    <scope>NUCLEOTIDE SEQUENCE [LARGE SCALE GENOMIC DNA]</scope>
    <source>
        <strain evidence="13">L21-Fru-AB</strain>
    </source>
</reference>
<dbReference type="InterPro" id="IPR001992">
    <property type="entry name" value="T2SS_GspF/T4SS_PilC_CS"/>
</dbReference>
<protein>
    <submittedName>
        <fullName evidence="12">General secretion pathway protein F</fullName>
    </submittedName>
</protein>
<accession>A0A0G3EHB1</accession>
<comment type="subcellular location">
    <subcellularLocation>
        <location evidence="1">Cell inner membrane</location>
        <topology evidence="1">Multi-pass membrane protein</topology>
    </subcellularLocation>
    <subcellularLocation>
        <location evidence="9">Cell membrane</location>
        <topology evidence="9">Multi-pass membrane protein</topology>
    </subcellularLocation>
</comment>
<dbReference type="Proteomes" id="UP000035268">
    <property type="component" value="Chromosome"/>
</dbReference>
<evidence type="ECO:0000256" key="9">
    <source>
        <dbReference type="RuleBase" id="RU003923"/>
    </source>
</evidence>
<dbReference type="Pfam" id="PF00482">
    <property type="entry name" value="T2SSF"/>
    <property type="match status" value="2"/>
</dbReference>
<dbReference type="GO" id="GO:0015628">
    <property type="term" value="P:protein secretion by the type II secretion system"/>
    <property type="evidence" value="ECO:0007669"/>
    <property type="project" value="TreeGrafter"/>
</dbReference>
<evidence type="ECO:0000256" key="7">
    <source>
        <dbReference type="ARBA" id="ARBA00022989"/>
    </source>
</evidence>
<evidence type="ECO:0000256" key="4">
    <source>
        <dbReference type="ARBA" id="ARBA00022475"/>
    </source>
</evidence>
<dbReference type="PRINTS" id="PR00812">
    <property type="entry name" value="BCTERIALGSPF"/>
</dbReference>
<proteinExistence type="inferred from homology"/>
<evidence type="ECO:0000256" key="5">
    <source>
        <dbReference type="ARBA" id="ARBA00022519"/>
    </source>
</evidence>
<dbReference type="STRING" id="1307763.L21SP4_00268"/>
<dbReference type="EMBL" id="CP010904">
    <property type="protein sequence ID" value="AKJ63549.1"/>
    <property type="molecule type" value="Genomic_DNA"/>
</dbReference>
<dbReference type="InterPro" id="IPR018076">
    <property type="entry name" value="T2SS_GspF_dom"/>
</dbReference>
<keyword evidence="3 9" id="KW-0813">Transport</keyword>
<dbReference type="GO" id="GO:0005886">
    <property type="term" value="C:plasma membrane"/>
    <property type="evidence" value="ECO:0007669"/>
    <property type="project" value="UniProtKB-SubCell"/>
</dbReference>
<feature type="domain" description="Type II secretion system protein GspF" evidence="11">
    <location>
        <begin position="233"/>
        <end position="355"/>
    </location>
</feature>
<keyword evidence="7 10" id="KW-1133">Transmembrane helix</keyword>
<dbReference type="OrthoDB" id="9805682at2"/>
<feature type="domain" description="Type II secretion system protein GspF" evidence="11">
    <location>
        <begin position="30"/>
        <end position="153"/>
    </location>
</feature>
<dbReference type="FunFam" id="1.20.81.30:FF:000001">
    <property type="entry name" value="Type II secretion system protein F"/>
    <property type="match status" value="2"/>
</dbReference>
<feature type="transmembrane region" description="Helical" evidence="10">
    <location>
        <begin position="131"/>
        <end position="159"/>
    </location>
</feature>
<sequence>MADRGASTQGIKTRKVPKAGKIRIKELPVFTRQLSAMLESGMPLVQVLVALEEQTDEPHFKKVIGTVRMKVEGGSMYSDALKMYPSIFSELYVSMMRAGETGGILADVAARVAGFLESSNKLRRKVKSSMMYPLVVICVAIILATALIMFVLPTFASMFADFGQGLPGPTQFLLDLSDWLRANGLIVLGALVGLGFAFRRFAATERGGYIVDLAKLRFPILGELARKLSVSRFSSTFAQLLHSGVPILQALDIVGVATGNKVIGRTIIHARGVVEGGDTLSSALAQNPYFPRMAIHMLSAGEQTGKIDDMMDRLSRFYEEEVEAMLEGLTSMIEPLLMVFIGTVIGGIVICMFLPIFKMSEVVSM</sequence>
<keyword evidence="8 10" id="KW-0472">Membrane</keyword>
<keyword evidence="6 9" id="KW-0812">Transmembrane</keyword>
<evidence type="ECO:0000256" key="3">
    <source>
        <dbReference type="ARBA" id="ARBA00022448"/>
    </source>
</evidence>
<dbReference type="InterPro" id="IPR003004">
    <property type="entry name" value="GspF/PilC"/>
</dbReference>
<dbReference type="AlphaFoldDB" id="A0A0G3EHB1"/>
<dbReference type="RefSeq" id="WP_052880970.1">
    <property type="nucleotide sequence ID" value="NZ_CP010904.1"/>
</dbReference>
<evidence type="ECO:0000259" key="11">
    <source>
        <dbReference type="Pfam" id="PF00482"/>
    </source>
</evidence>
<gene>
    <name evidence="12" type="primary">epsF_2</name>
    <name evidence="12" type="ORF">L21SP4_00268</name>
</gene>
<dbReference type="InterPro" id="IPR042094">
    <property type="entry name" value="T2SS_GspF_sf"/>
</dbReference>
<dbReference type="PATRIC" id="fig|1609981.3.peg.281"/>
<evidence type="ECO:0000256" key="2">
    <source>
        <dbReference type="ARBA" id="ARBA00005745"/>
    </source>
</evidence>
<evidence type="ECO:0000313" key="12">
    <source>
        <dbReference type="EMBL" id="AKJ63549.1"/>
    </source>
</evidence>
<feature type="transmembrane region" description="Helical" evidence="10">
    <location>
        <begin position="179"/>
        <end position="198"/>
    </location>
</feature>
<evidence type="ECO:0000256" key="10">
    <source>
        <dbReference type="SAM" id="Phobius"/>
    </source>
</evidence>
<organism evidence="12 13">
    <name type="scientific">Kiritimatiella glycovorans</name>
    <dbReference type="NCBI Taxonomy" id="1307763"/>
    <lineage>
        <taxon>Bacteria</taxon>
        <taxon>Pseudomonadati</taxon>
        <taxon>Kiritimatiellota</taxon>
        <taxon>Kiritimatiellia</taxon>
        <taxon>Kiritimatiellales</taxon>
        <taxon>Kiritimatiellaceae</taxon>
        <taxon>Kiritimatiella</taxon>
    </lineage>
</organism>
<dbReference type="KEGG" id="vbl:L21SP4_00268"/>
<reference evidence="12 13" key="2">
    <citation type="journal article" date="2016" name="ISME J.">
        <title>Characterization of the first cultured representative of Verrucomicrobia subdivision 5 indicates the proposal of a novel phylum.</title>
        <authorList>
            <person name="Spring S."/>
            <person name="Bunk B."/>
            <person name="Sproer C."/>
            <person name="Schumann P."/>
            <person name="Rohde M."/>
            <person name="Tindall B.J."/>
            <person name="Klenk H.P."/>
        </authorList>
    </citation>
    <scope>NUCLEOTIDE SEQUENCE [LARGE SCALE GENOMIC DNA]</scope>
    <source>
        <strain evidence="12 13">L21-Fru-AB</strain>
    </source>
</reference>
<dbReference type="Gene3D" id="1.20.81.30">
    <property type="entry name" value="Type II secretion system (T2SS), domain F"/>
    <property type="match status" value="2"/>
</dbReference>
<comment type="similarity">
    <text evidence="2 9">Belongs to the GSP F family.</text>
</comment>